<dbReference type="AlphaFoldDB" id="A0A2P5FTF2"/>
<feature type="transmembrane region" description="Helical" evidence="1">
    <location>
        <begin position="12"/>
        <end position="37"/>
    </location>
</feature>
<keyword evidence="1" id="KW-1133">Transmembrane helix</keyword>
<dbReference type="InParanoid" id="A0A2P5FTF2"/>
<evidence type="ECO:0000256" key="1">
    <source>
        <dbReference type="SAM" id="Phobius"/>
    </source>
</evidence>
<gene>
    <name evidence="2" type="ORF">TorRG33x02_032610</name>
</gene>
<feature type="non-terminal residue" evidence="2">
    <location>
        <position position="1"/>
    </location>
</feature>
<reference evidence="3" key="1">
    <citation type="submission" date="2016-06" db="EMBL/GenBank/DDBJ databases">
        <title>Parallel loss of symbiosis genes in relatives of nitrogen-fixing non-legume Parasponia.</title>
        <authorList>
            <person name="Van Velzen R."/>
            <person name="Holmer R."/>
            <person name="Bu F."/>
            <person name="Rutten L."/>
            <person name="Van Zeijl A."/>
            <person name="Liu W."/>
            <person name="Santuari L."/>
            <person name="Cao Q."/>
            <person name="Sharma T."/>
            <person name="Shen D."/>
            <person name="Roswanjaya Y."/>
            <person name="Wardhani T."/>
            <person name="Kalhor M.S."/>
            <person name="Jansen J."/>
            <person name="Van den Hoogen J."/>
            <person name="Gungor B."/>
            <person name="Hartog M."/>
            <person name="Hontelez J."/>
            <person name="Verver J."/>
            <person name="Yang W.-C."/>
            <person name="Schijlen E."/>
            <person name="Repin R."/>
            <person name="Schilthuizen M."/>
            <person name="Schranz E."/>
            <person name="Heidstra R."/>
            <person name="Miyata K."/>
            <person name="Fedorova E."/>
            <person name="Kohlen W."/>
            <person name="Bisseling T."/>
            <person name="Smit S."/>
            <person name="Geurts R."/>
        </authorList>
    </citation>
    <scope>NUCLEOTIDE SEQUENCE [LARGE SCALE GENOMIC DNA]</scope>
    <source>
        <strain evidence="3">cv. RG33-2</strain>
    </source>
</reference>
<dbReference type="Proteomes" id="UP000237000">
    <property type="component" value="Unassembled WGS sequence"/>
</dbReference>
<organism evidence="2 3">
    <name type="scientific">Trema orientale</name>
    <name type="common">Charcoal tree</name>
    <name type="synonym">Celtis orientalis</name>
    <dbReference type="NCBI Taxonomy" id="63057"/>
    <lineage>
        <taxon>Eukaryota</taxon>
        <taxon>Viridiplantae</taxon>
        <taxon>Streptophyta</taxon>
        <taxon>Embryophyta</taxon>
        <taxon>Tracheophyta</taxon>
        <taxon>Spermatophyta</taxon>
        <taxon>Magnoliopsida</taxon>
        <taxon>eudicotyledons</taxon>
        <taxon>Gunneridae</taxon>
        <taxon>Pentapetalae</taxon>
        <taxon>rosids</taxon>
        <taxon>fabids</taxon>
        <taxon>Rosales</taxon>
        <taxon>Cannabaceae</taxon>
        <taxon>Trema</taxon>
    </lineage>
</organism>
<dbReference type="EMBL" id="JXTC01000010">
    <property type="protein sequence ID" value="POO01078.1"/>
    <property type="molecule type" value="Genomic_DNA"/>
</dbReference>
<name>A0A2P5FTF2_TREOI</name>
<sequence>VSLFSLLIIVSLSQLVLAFCIFRLGFFFSVICVLFWLDYFAALSFYLSLITLILLWSVFSLALLALYLALFRFVSMHFGCQPAGLSSSAKSSQCVVGPPPINDFEIVTDMVGPCLRWQRV</sequence>
<evidence type="ECO:0000313" key="2">
    <source>
        <dbReference type="EMBL" id="POO01078.1"/>
    </source>
</evidence>
<evidence type="ECO:0008006" key="4">
    <source>
        <dbReference type="Google" id="ProtNLM"/>
    </source>
</evidence>
<keyword evidence="1" id="KW-0472">Membrane</keyword>
<comment type="caution">
    <text evidence="2">The sequence shown here is derived from an EMBL/GenBank/DDBJ whole genome shotgun (WGS) entry which is preliminary data.</text>
</comment>
<evidence type="ECO:0000313" key="3">
    <source>
        <dbReference type="Proteomes" id="UP000237000"/>
    </source>
</evidence>
<accession>A0A2P5FTF2</accession>
<feature type="transmembrane region" description="Helical" evidence="1">
    <location>
        <begin position="43"/>
        <end position="68"/>
    </location>
</feature>
<keyword evidence="3" id="KW-1185">Reference proteome</keyword>
<protein>
    <recommendedName>
        <fullName evidence="4">Transmembrane protein</fullName>
    </recommendedName>
</protein>
<proteinExistence type="predicted"/>
<keyword evidence="1" id="KW-0812">Transmembrane</keyword>